<keyword evidence="7 8" id="KW-0503">Monooxygenase</keyword>
<dbReference type="PRINTS" id="PR00359">
    <property type="entry name" value="BP450"/>
</dbReference>
<dbReference type="PANTHER" id="PTHR46696:SF4">
    <property type="entry name" value="BIOTIN BIOSYNTHESIS CYTOCHROME P450"/>
    <property type="match status" value="1"/>
</dbReference>
<dbReference type="Pfam" id="PF00067">
    <property type="entry name" value="p450"/>
    <property type="match status" value="1"/>
</dbReference>
<keyword evidence="6 8" id="KW-0408">Iron</keyword>
<dbReference type="GO" id="GO:0020037">
    <property type="term" value="F:heme binding"/>
    <property type="evidence" value="ECO:0007669"/>
    <property type="project" value="InterPro"/>
</dbReference>
<evidence type="ECO:0000256" key="5">
    <source>
        <dbReference type="ARBA" id="ARBA00023002"/>
    </source>
</evidence>
<dbReference type="InterPro" id="IPR036396">
    <property type="entry name" value="Cyt_P450_sf"/>
</dbReference>
<evidence type="ECO:0000256" key="3">
    <source>
        <dbReference type="ARBA" id="ARBA00022617"/>
    </source>
</evidence>
<keyword evidence="3 8" id="KW-0349">Heme</keyword>
<dbReference type="FunFam" id="1.10.630.10:FF:000018">
    <property type="entry name" value="Cytochrome P450 monooxygenase"/>
    <property type="match status" value="1"/>
</dbReference>
<dbReference type="RefSeq" id="WP_072946472.1">
    <property type="nucleotide sequence ID" value="NZ_FNSV01000005.1"/>
</dbReference>
<proteinExistence type="inferred from homology"/>
<dbReference type="PANTHER" id="PTHR46696">
    <property type="entry name" value="P450, PUTATIVE (EUROFUNG)-RELATED"/>
    <property type="match status" value="1"/>
</dbReference>
<organism evidence="9 10">
    <name type="scientific">Rhodococcus koreensis</name>
    <dbReference type="NCBI Taxonomy" id="99653"/>
    <lineage>
        <taxon>Bacteria</taxon>
        <taxon>Bacillati</taxon>
        <taxon>Actinomycetota</taxon>
        <taxon>Actinomycetes</taxon>
        <taxon>Mycobacteriales</taxon>
        <taxon>Nocardiaceae</taxon>
        <taxon>Rhodococcus</taxon>
    </lineage>
</organism>
<gene>
    <name evidence="9" type="ORF">SAMN04490239_1013</name>
</gene>
<evidence type="ECO:0000313" key="9">
    <source>
        <dbReference type="EMBL" id="SEB64161.1"/>
    </source>
</evidence>
<evidence type="ECO:0000256" key="2">
    <source>
        <dbReference type="ARBA" id="ARBA00010617"/>
    </source>
</evidence>
<accession>A0A1H4L0A9</accession>
<dbReference type="GO" id="GO:0036199">
    <property type="term" value="F:cholest-4-en-3-one 26-monooxygenase activity"/>
    <property type="evidence" value="ECO:0007669"/>
    <property type="project" value="TreeGrafter"/>
</dbReference>
<dbReference type="InterPro" id="IPR001128">
    <property type="entry name" value="Cyt_P450"/>
</dbReference>
<evidence type="ECO:0000256" key="8">
    <source>
        <dbReference type="RuleBase" id="RU000461"/>
    </source>
</evidence>
<reference evidence="10" key="1">
    <citation type="submission" date="2016-10" db="EMBL/GenBank/DDBJ databases">
        <authorList>
            <person name="Varghese N."/>
            <person name="Submissions S."/>
        </authorList>
    </citation>
    <scope>NUCLEOTIDE SEQUENCE [LARGE SCALE GENOMIC DNA]</scope>
    <source>
        <strain evidence="10">DSM 44498</strain>
    </source>
</reference>
<evidence type="ECO:0000313" key="10">
    <source>
        <dbReference type="Proteomes" id="UP000183561"/>
    </source>
</evidence>
<dbReference type="GO" id="GO:0008395">
    <property type="term" value="F:steroid hydroxylase activity"/>
    <property type="evidence" value="ECO:0007669"/>
    <property type="project" value="TreeGrafter"/>
</dbReference>
<dbReference type="Proteomes" id="UP000183561">
    <property type="component" value="Unassembled WGS sequence"/>
</dbReference>
<evidence type="ECO:0000256" key="6">
    <source>
        <dbReference type="ARBA" id="ARBA00023004"/>
    </source>
</evidence>
<dbReference type="PROSITE" id="PS00086">
    <property type="entry name" value="CYTOCHROME_P450"/>
    <property type="match status" value="1"/>
</dbReference>
<dbReference type="InterPro" id="IPR017972">
    <property type="entry name" value="Cyt_P450_CS"/>
</dbReference>
<keyword evidence="10" id="KW-1185">Reference proteome</keyword>
<dbReference type="GO" id="GO:0005506">
    <property type="term" value="F:iron ion binding"/>
    <property type="evidence" value="ECO:0007669"/>
    <property type="project" value="InterPro"/>
</dbReference>
<keyword evidence="4 8" id="KW-0479">Metal-binding</keyword>
<dbReference type="Gene3D" id="1.10.630.10">
    <property type="entry name" value="Cytochrome P450"/>
    <property type="match status" value="1"/>
</dbReference>
<comment type="similarity">
    <text evidence="2 8">Belongs to the cytochrome P450 family.</text>
</comment>
<evidence type="ECO:0000256" key="1">
    <source>
        <dbReference type="ARBA" id="ARBA00001971"/>
    </source>
</evidence>
<dbReference type="AlphaFoldDB" id="A0A1H4L0A9"/>
<dbReference type="InterPro" id="IPR002397">
    <property type="entry name" value="Cyt_P450_B"/>
</dbReference>
<dbReference type="GO" id="GO:0006707">
    <property type="term" value="P:cholesterol catabolic process"/>
    <property type="evidence" value="ECO:0007669"/>
    <property type="project" value="TreeGrafter"/>
</dbReference>
<keyword evidence="5 8" id="KW-0560">Oxidoreductase</keyword>
<dbReference type="OrthoDB" id="502624at2"/>
<dbReference type="EMBL" id="FNSV01000005">
    <property type="protein sequence ID" value="SEB64161.1"/>
    <property type="molecule type" value="Genomic_DNA"/>
</dbReference>
<evidence type="ECO:0000256" key="7">
    <source>
        <dbReference type="ARBA" id="ARBA00023033"/>
    </source>
</evidence>
<protein>
    <submittedName>
        <fullName evidence="9">Cytochrome P450</fullName>
    </submittedName>
</protein>
<dbReference type="SUPFAM" id="SSF48264">
    <property type="entry name" value="Cytochrome P450"/>
    <property type="match status" value="1"/>
</dbReference>
<sequence>MIATDLRSIDASIMEPAWYSNLDFLEGFRQLRDEDPVRLVEAPNYPRPFWAVTRHEDVKWCFQNAQLLSSREGARMPRAATRTTAERRIELGLDTRLDYLDDPVHAMYRRPLNKHFSVPAVKRLGSDIARYVNEIVDDIAENSEFEFMEDVAAKLPTMVIGTLLGIPREEWSYLQNVTMRITAFNDPRFTVDNDPLKTFSDAYAELLDYAGNLAMDRRKNPRDDFATIMGQMKVDHELLSPREVRSPVVGMILGGFDTTRLALGVGAWQLVENSEQRRAMLDDPALVLGAVDETVRFASPARSTVRVANEDFELQGKLIRTGDWVSLVIMSANRDERVFENPLEFDIRRAPNDYLSFGEGIHKCLGRNLIRLELSQFYSIFFSRLPDLEIVERPTWVVDTAASGLSGLTVRTGKVLPAQSAN</sequence>
<comment type="cofactor">
    <cofactor evidence="1">
        <name>heme</name>
        <dbReference type="ChEBI" id="CHEBI:30413"/>
    </cofactor>
</comment>
<evidence type="ECO:0000256" key="4">
    <source>
        <dbReference type="ARBA" id="ARBA00022723"/>
    </source>
</evidence>
<name>A0A1H4L0A9_9NOCA</name>